<dbReference type="GO" id="GO:0006465">
    <property type="term" value="P:signal peptide processing"/>
    <property type="evidence" value="ECO:0007669"/>
    <property type="project" value="InterPro"/>
</dbReference>
<dbReference type="RefSeq" id="WP_171778663.1">
    <property type="nucleotide sequence ID" value="NZ_CP045273.1"/>
</dbReference>
<evidence type="ECO:0000256" key="4">
    <source>
        <dbReference type="ARBA" id="ARBA00013208"/>
    </source>
</evidence>
<comment type="similarity">
    <text evidence="3 7">Belongs to the peptidase S26 family.</text>
</comment>
<dbReference type="CDD" id="cd06530">
    <property type="entry name" value="S26_SPase_I"/>
    <property type="match status" value="1"/>
</dbReference>
<dbReference type="GO" id="GO:0005886">
    <property type="term" value="C:plasma membrane"/>
    <property type="evidence" value="ECO:0007669"/>
    <property type="project" value="UniProtKB-SubCell"/>
</dbReference>
<dbReference type="EMBL" id="CP045273">
    <property type="protein sequence ID" value="QJX80668.1"/>
    <property type="molecule type" value="Genomic_DNA"/>
</dbReference>
<dbReference type="Gene3D" id="2.10.109.10">
    <property type="entry name" value="Umud Fragment, subunit A"/>
    <property type="match status" value="1"/>
</dbReference>
<dbReference type="Proteomes" id="UP000501076">
    <property type="component" value="Plasmid pFDU301A"/>
</dbReference>
<reference evidence="9 10" key="1">
    <citation type="submission" date="2019-10" db="EMBL/GenBank/DDBJ databases">
        <title>Complete genome sequences for adaption low water activity.</title>
        <authorList>
            <person name="Zhao L."/>
            <person name="Zhong J."/>
        </authorList>
    </citation>
    <scope>NUCLEOTIDE SEQUENCE [LARGE SCALE GENOMIC DNA]</scope>
    <source>
        <strain evidence="9 10">FDU301</strain>
        <plasmid evidence="10">pfdu301a</plasmid>
    </source>
</reference>
<evidence type="ECO:0000256" key="2">
    <source>
        <dbReference type="ARBA" id="ARBA00004401"/>
    </source>
</evidence>
<comment type="catalytic activity">
    <reaction evidence="1 7">
        <text>Cleavage of hydrophobic, N-terminal signal or leader sequences from secreted and periplasmic proteins.</text>
        <dbReference type="EC" id="3.4.21.89"/>
    </reaction>
</comment>
<name>A0A6M6E8C4_PRIMG</name>
<geneLocation type="plasmid" evidence="10">
    <name>pfdu301a</name>
</geneLocation>
<dbReference type="Pfam" id="PF10502">
    <property type="entry name" value="Peptidase_S26"/>
    <property type="match status" value="1"/>
</dbReference>
<evidence type="ECO:0000313" key="9">
    <source>
        <dbReference type="EMBL" id="QJX80668.1"/>
    </source>
</evidence>
<keyword evidence="7" id="KW-1133">Transmembrane helix</keyword>
<accession>A0A6M6E8C4</accession>
<proteinExistence type="inferred from homology"/>
<protein>
    <recommendedName>
        <fullName evidence="4 7">Signal peptidase I</fullName>
        <ecNumber evidence="4 7">3.4.21.89</ecNumber>
    </recommendedName>
</protein>
<dbReference type="GO" id="GO:0004252">
    <property type="term" value="F:serine-type endopeptidase activity"/>
    <property type="evidence" value="ECO:0007669"/>
    <property type="project" value="InterPro"/>
</dbReference>
<dbReference type="PROSITE" id="PS00761">
    <property type="entry name" value="SPASE_I_3"/>
    <property type="match status" value="1"/>
</dbReference>
<keyword evidence="9" id="KW-0614">Plasmid</keyword>
<dbReference type="PRINTS" id="PR00727">
    <property type="entry name" value="LEADERPTASE"/>
</dbReference>
<feature type="domain" description="Peptidase S26" evidence="8">
    <location>
        <begin position="19"/>
        <end position="168"/>
    </location>
</feature>
<comment type="subcellular location">
    <subcellularLocation>
        <location evidence="2">Cell membrane</location>
        <topology evidence="2">Single-pass type II membrane protein</topology>
    </subcellularLocation>
    <subcellularLocation>
        <location evidence="7">Membrane</location>
        <topology evidence="7">Single-pass type II membrane protein</topology>
    </subcellularLocation>
</comment>
<evidence type="ECO:0000256" key="6">
    <source>
        <dbReference type="PIRSR" id="PIRSR600223-1"/>
    </source>
</evidence>
<dbReference type="PANTHER" id="PTHR43390">
    <property type="entry name" value="SIGNAL PEPTIDASE I"/>
    <property type="match status" value="1"/>
</dbReference>
<feature type="active site" evidence="6">
    <location>
        <position position="86"/>
    </location>
</feature>
<keyword evidence="7" id="KW-0645">Protease</keyword>
<keyword evidence="7" id="KW-0812">Transmembrane</keyword>
<dbReference type="InterPro" id="IPR019758">
    <property type="entry name" value="Pept_S26A_signal_pept_1_CS"/>
</dbReference>
<evidence type="ECO:0000256" key="3">
    <source>
        <dbReference type="ARBA" id="ARBA00009370"/>
    </source>
</evidence>
<dbReference type="EC" id="3.4.21.89" evidence="4 7"/>
<keyword evidence="7" id="KW-0472">Membrane</keyword>
<evidence type="ECO:0000256" key="7">
    <source>
        <dbReference type="RuleBase" id="RU362042"/>
    </source>
</evidence>
<dbReference type="PANTHER" id="PTHR43390:SF1">
    <property type="entry name" value="CHLOROPLAST PROCESSING PEPTIDASE"/>
    <property type="match status" value="1"/>
</dbReference>
<dbReference type="SUPFAM" id="SSF51306">
    <property type="entry name" value="LexA/Signal peptidase"/>
    <property type="match status" value="1"/>
</dbReference>
<feature type="transmembrane region" description="Helical" evidence="7">
    <location>
        <begin position="21"/>
        <end position="45"/>
    </location>
</feature>
<evidence type="ECO:0000256" key="5">
    <source>
        <dbReference type="ARBA" id="ARBA00022801"/>
    </source>
</evidence>
<sequence>MEIENSRVARKKQNQTSSKEWIFSFAFAIIVVFLLRTFVVGLAIVDGPSMLNTIQDGDRIVYSKLSKPDKGDIVVVVTPDGTKIIKRVIGLEGDTVEIQNGILYVNGKEKKEDYIMEPMFDYDYEKITVPKGKIFVMGDNRNISADSRKYGTFDLKDHYEGKVVLEFWNNFKLY</sequence>
<feature type="active site" evidence="6">
    <location>
        <position position="49"/>
    </location>
</feature>
<evidence type="ECO:0000256" key="1">
    <source>
        <dbReference type="ARBA" id="ARBA00000677"/>
    </source>
</evidence>
<organism evidence="9 10">
    <name type="scientific">Priestia megaterium</name>
    <name type="common">Bacillus megaterium</name>
    <dbReference type="NCBI Taxonomy" id="1404"/>
    <lineage>
        <taxon>Bacteria</taxon>
        <taxon>Bacillati</taxon>
        <taxon>Bacillota</taxon>
        <taxon>Bacilli</taxon>
        <taxon>Bacillales</taxon>
        <taxon>Bacillaceae</taxon>
        <taxon>Priestia</taxon>
    </lineage>
</organism>
<dbReference type="InterPro" id="IPR019533">
    <property type="entry name" value="Peptidase_S26"/>
</dbReference>
<dbReference type="InterPro" id="IPR036286">
    <property type="entry name" value="LexA/Signal_pep-like_sf"/>
</dbReference>
<keyword evidence="5 7" id="KW-0378">Hydrolase</keyword>
<dbReference type="AlphaFoldDB" id="A0A6M6E8C4"/>
<dbReference type="InterPro" id="IPR000223">
    <property type="entry name" value="Pept_S26A_signal_pept_1"/>
</dbReference>
<evidence type="ECO:0000259" key="8">
    <source>
        <dbReference type="Pfam" id="PF10502"/>
    </source>
</evidence>
<evidence type="ECO:0000313" key="10">
    <source>
        <dbReference type="Proteomes" id="UP000501076"/>
    </source>
</evidence>
<dbReference type="NCBIfam" id="TIGR02227">
    <property type="entry name" value="sigpep_I_bact"/>
    <property type="match status" value="1"/>
</dbReference>
<gene>
    <name evidence="9" type="primary">lepB</name>
    <name evidence="9" type="ORF">FDZ14_31760</name>
</gene>
<dbReference type="GO" id="GO:0009003">
    <property type="term" value="F:signal peptidase activity"/>
    <property type="evidence" value="ECO:0007669"/>
    <property type="project" value="UniProtKB-EC"/>
</dbReference>